<organism evidence="5 6">
    <name type="scientific">Haematococcus lacustris</name>
    <name type="common">Green alga</name>
    <name type="synonym">Haematococcus pluvialis</name>
    <dbReference type="NCBI Taxonomy" id="44745"/>
    <lineage>
        <taxon>Eukaryota</taxon>
        <taxon>Viridiplantae</taxon>
        <taxon>Chlorophyta</taxon>
        <taxon>core chlorophytes</taxon>
        <taxon>Chlorophyceae</taxon>
        <taxon>CS clade</taxon>
        <taxon>Chlamydomonadales</taxon>
        <taxon>Haematococcaceae</taxon>
        <taxon>Haematococcus</taxon>
    </lineage>
</organism>
<sequence>TDAAINPGNSGGILMNNQGKVIGINTAIADPTGKGSSSGVGFAIPISDVKILQQLGVQGVLILD</sequence>
<dbReference type="Pfam" id="PF00089">
    <property type="entry name" value="Trypsin"/>
    <property type="match status" value="1"/>
</dbReference>
<evidence type="ECO:0000313" key="6">
    <source>
        <dbReference type="Proteomes" id="UP000485058"/>
    </source>
</evidence>
<dbReference type="InterPro" id="IPR009003">
    <property type="entry name" value="Peptidase_S1_PA"/>
</dbReference>
<evidence type="ECO:0000256" key="1">
    <source>
        <dbReference type="ARBA" id="ARBA00010541"/>
    </source>
</evidence>
<keyword evidence="2" id="KW-0645">Protease</keyword>
<dbReference type="InterPro" id="IPR043504">
    <property type="entry name" value="Peptidase_S1_PA_chymotrypsin"/>
</dbReference>
<accession>A0A6A0A8H0</accession>
<comment type="similarity">
    <text evidence="1">Belongs to the peptidase S1C family.</text>
</comment>
<evidence type="ECO:0000259" key="4">
    <source>
        <dbReference type="Pfam" id="PF00089"/>
    </source>
</evidence>
<evidence type="ECO:0000313" key="5">
    <source>
        <dbReference type="EMBL" id="GFH28761.1"/>
    </source>
</evidence>
<dbReference type="Proteomes" id="UP000485058">
    <property type="component" value="Unassembled WGS sequence"/>
</dbReference>
<dbReference type="InterPro" id="IPR051201">
    <property type="entry name" value="Chloro_Bact_Ser_Proteases"/>
</dbReference>
<dbReference type="PANTHER" id="PTHR43343:SF2">
    <property type="entry name" value="PDZ DOMAIN-CONTAINING PROTEIN"/>
    <property type="match status" value="1"/>
</dbReference>
<evidence type="ECO:0000256" key="3">
    <source>
        <dbReference type="ARBA" id="ARBA00022801"/>
    </source>
</evidence>
<dbReference type="SUPFAM" id="SSF50494">
    <property type="entry name" value="Trypsin-like serine proteases"/>
    <property type="match status" value="1"/>
</dbReference>
<feature type="non-terminal residue" evidence="5">
    <location>
        <position position="1"/>
    </location>
</feature>
<dbReference type="InterPro" id="IPR001254">
    <property type="entry name" value="Trypsin_dom"/>
</dbReference>
<dbReference type="GO" id="GO:0006508">
    <property type="term" value="P:proteolysis"/>
    <property type="evidence" value="ECO:0007669"/>
    <property type="project" value="UniProtKB-KW"/>
</dbReference>
<dbReference type="GO" id="GO:0004252">
    <property type="term" value="F:serine-type endopeptidase activity"/>
    <property type="evidence" value="ECO:0007669"/>
    <property type="project" value="InterPro"/>
</dbReference>
<keyword evidence="3" id="KW-0378">Hydrolase</keyword>
<gene>
    <name evidence="5" type="ORF">HaLaN_27304</name>
</gene>
<feature type="domain" description="Peptidase S1" evidence="4">
    <location>
        <begin position="3"/>
        <end position="49"/>
    </location>
</feature>
<keyword evidence="6" id="KW-1185">Reference proteome</keyword>
<proteinExistence type="inferred from homology"/>
<name>A0A6A0A8H0_HAELA</name>
<dbReference type="PANTHER" id="PTHR43343">
    <property type="entry name" value="PEPTIDASE S12"/>
    <property type="match status" value="1"/>
</dbReference>
<evidence type="ECO:0000256" key="2">
    <source>
        <dbReference type="ARBA" id="ARBA00022670"/>
    </source>
</evidence>
<protein>
    <submittedName>
        <fullName evidence="5">PDZ domain-containing protein</fullName>
    </submittedName>
</protein>
<dbReference type="AlphaFoldDB" id="A0A6A0A8H0"/>
<reference evidence="5 6" key="1">
    <citation type="submission" date="2020-02" db="EMBL/GenBank/DDBJ databases">
        <title>Draft genome sequence of Haematococcus lacustris strain NIES-144.</title>
        <authorList>
            <person name="Morimoto D."/>
            <person name="Nakagawa S."/>
            <person name="Yoshida T."/>
            <person name="Sawayama S."/>
        </authorList>
    </citation>
    <scope>NUCLEOTIDE SEQUENCE [LARGE SCALE GENOMIC DNA]</scope>
    <source>
        <strain evidence="5 6">NIES-144</strain>
    </source>
</reference>
<feature type="non-terminal residue" evidence="5">
    <location>
        <position position="64"/>
    </location>
</feature>
<dbReference type="EMBL" id="BLLF01004024">
    <property type="protein sequence ID" value="GFH28761.1"/>
    <property type="molecule type" value="Genomic_DNA"/>
</dbReference>
<comment type="caution">
    <text evidence="5">The sequence shown here is derived from an EMBL/GenBank/DDBJ whole genome shotgun (WGS) entry which is preliminary data.</text>
</comment>
<dbReference type="Gene3D" id="2.40.10.10">
    <property type="entry name" value="Trypsin-like serine proteases"/>
    <property type="match status" value="1"/>
</dbReference>